<evidence type="ECO:0000256" key="1">
    <source>
        <dbReference type="ARBA" id="ARBA00022475"/>
    </source>
</evidence>
<keyword evidence="1 5" id="KW-1003">Cell membrane</keyword>
<keyword evidence="4 5" id="KW-0472">Membrane</keyword>
<evidence type="ECO:0000313" key="6">
    <source>
        <dbReference type="EMBL" id="MBB4065273.1"/>
    </source>
</evidence>
<evidence type="ECO:0000313" key="7">
    <source>
        <dbReference type="Proteomes" id="UP000528286"/>
    </source>
</evidence>
<feature type="transmembrane region" description="Helical" evidence="5">
    <location>
        <begin position="12"/>
        <end position="31"/>
    </location>
</feature>
<dbReference type="AlphaFoldDB" id="A0A7W6NKW4"/>
<dbReference type="EMBL" id="JACIEZ010000004">
    <property type="protein sequence ID" value="MBB4065273.1"/>
    <property type="molecule type" value="Genomic_DNA"/>
</dbReference>
<dbReference type="RefSeq" id="WP_183366570.1">
    <property type="nucleotide sequence ID" value="NZ_JACIEZ010000004.1"/>
</dbReference>
<comment type="caution">
    <text evidence="5">Lacks conserved residue(s) required for the propagation of feature annotation.</text>
</comment>
<protein>
    <recommendedName>
        <fullName evidence="5">UPF0314 protein GGR23_002474</fullName>
    </recommendedName>
</protein>
<evidence type="ECO:0000256" key="5">
    <source>
        <dbReference type="HAMAP-Rule" id="MF_01514"/>
    </source>
</evidence>
<dbReference type="HAMAP" id="MF_01514">
    <property type="entry name" value="UPF0314"/>
    <property type="match status" value="1"/>
</dbReference>
<keyword evidence="2 5" id="KW-0812">Transmembrane</keyword>
<proteinExistence type="inferred from homology"/>
<dbReference type="Pfam" id="PF10755">
    <property type="entry name" value="DUF2585"/>
    <property type="match status" value="1"/>
</dbReference>
<comment type="subcellular location">
    <subcellularLocation>
        <location evidence="5">Cell membrane</location>
        <topology evidence="5">Multi-pass membrane protein</topology>
    </subcellularLocation>
</comment>
<reference evidence="6 7" key="1">
    <citation type="submission" date="2020-08" db="EMBL/GenBank/DDBJ databases">
        <title>Genomic Encyclopedia of Type Strains, Phase IV (KMG-IV): sequencing the most valuable type-strain genomes for metagenomic binning, comparative biology and taxonomic classification.</title>
        <authorList>
            <person name="Goeker M."/>
        </authorList>
    </citation>
    <scope>NUCLEOTIDE SEQUENCE [LARGE SCALE GENOMIC DNA]</scope>
    <source>
        <strain evidence="6 7">DSM 29853</strain>
    </source>
</reference>
<dbReference type="GO" id="GO:0005886">
    <property type="term" value="C:plasma membrane"/>
    <property type="evidence" value="ECO:0007669"/>
    <property type="project" value="UniProtKB-SubCell"/>
</dbReference>
<dbReference type="Proteomes" id="UP000528286">
    <property type="component" value="Unassembled WGS sequence"/>
</dbReference>
<evidence type="ECO:0000256" key="3">
    <source>
        <dbReference type="ARBA" id="ARBA00022989"/>
    </source>
</evidence>
<dbReference type="InterPro" id="IPR019691">
    <property type="entry name" value="DUF2585"/>
</dbReference>
<comment type="caution">
    <text evidence="6">The sequence shown here is derived from an EMBL/GenBank/DDBJ whole genome shotgun (WGS) entry which is preliminary data.</text>
</comment>
<organism evidence="6 7">
    <name type="scientific">Gellertiella hungarica</name>
    <dbReference type="NCBI Taxonomy" id="1572859"/>
    <lineage>
        <taxon>Bacteria</taxon>
        <taxon>Pseudomonadati</taxon>
        <taxon>Pseudomonadota</taxon>
        <taxon>Alphaproteobacteria</taxon>
        <taxon>Hyphomicrobiales</taxon>
        <taxon>Rhizobiaceae</taxon>
        <taxon>Gellertiella</taxon>
    </lineage>
</organism>
<accession>A0A7W6NKW4</accession>
<keyword evidence="3 5" id="KW-1133">Transmembrane helix</keyword>
<comment type="similarity">
    <text evidence="5">Belongs to the UPF0314 family.</text>
</comment>
<evidence type="ECO:0000256" key="4">
    <source>
        <dbReference type="ARBA" id="ARBA00023136"/>
    </source>
</evidence>
<dbReference type="NCBIfam" id="NF002099">
    <property type="entry name" value="PRK00944.1"/>
    <property type="match status" value="1"/>
</dbReference>
<sequence>MSTLLPAARDRAIRWVYIVLPLFVLTVQAALERWMGRVWICTCGDIKLFEASVHSEGNSQHIADWYSPSHVEHGFIFYGLSFLLLSRFPKTIWLAAALALESFWEILENTPLIIDRYRAATISYHYYGDSILNSVMDTLMMTAGFWLASRLPVRLTIALALFAELLTLYLIRDNLTLNVIMLIHPVEAIRMWQSAL</sequence>
<name>A0A7W6NKW4_9HYPH</name>
<gene>
    <name evidence="6" type="ORF">GGR23_002474</name>
</gene>
<keyword evidence="7" id="KW-1185">Reference proteome</keyword>
<evidence type="ECO:0000256" key="2">
    <source>
        <dbReference type="ARBA" id="ARBA00022692"/>
    </source>
</evidence>